<gene>
    <name evidence="1" type="ORF">M440DRAFT_254748</name>
</gene>
<dbReference type="Proteomes" id="UP000240760">
    <property type="component" value="Unassembled WGS sequence"/>
</dbReference>
<evidence type="ECO:0000313" key="1">
    <source>
        <dbReference type="EMBL" id="PTB78168.1"/>
    </source>
</evidence>
<evidence type="ECO:0000313" key="2">
    <source>
        <dbReference type="Proteomes" id="UP000240760"/>
    </source>
</evidence>
<name>A0A2T4C9G8_TRILO</name>
<protein>
    <submittedName>
        <fullName evidence="1">Uncharacterized protein</fullName>
    </submittedName>
</protein>
<accession>A0A2T4C9G8</accession>
<dbReference type="EMBL" id="KZ679129">
    <property type="protein sequence ID" value="PTB78168.1"/>
    <property type="molecule type" value="Genomic_DNA"/>
</dbReference>
<reference evidence="1 2" key="1">
    <citation type="submission" date="2016-07" db="EMBL/GenBank/DDBJ databases">
        <title>Multiple horizontal gene transfer events from other fungi enriched the ability of initially mycotrophic Trichoderma (Ascomycota) to feed on dead plant biomass.</title>
        <authorList>
            <consortium name="DOE Joint Genome Institute"/>
            <person name="Aerts A."/>
            <person name="Atanasova L."/>
            <person name="Chenthamara K."/>
            <person name="Zhang J."/>
            <person name="Grujic M."/>
            <person name="Henrissat B."/>
            <person name="Kuo A."/>
            <person name="Salamov A."/>
            <person name="Lipzen A."/>
            <person name="Labutti K."/>
            <person name="Barry K."/>
            <person name="Miao Y."/>
            <person name="Rahimi M.J."/>
            <person name="Shen Q."/>
            <person name="Grigoriev I.V."/>
            <person name="Kubicek C.P."/>
            <person name="Druzhinina I.S."/>
        </authorList>
    </citation>
    <scope>NUCLEOTIDE SEQUENCE [LARGE SCALE GENOMIC DNA]</scope>
    <source>
        <strain evidence="1 2">ATCC 18648</strain>
    </source>
</reference>
<proteinExistence type="predicted"/>
<keyword evidence="2" id="KW-1185">Reference proteome</keyword>
<sequence length="114" mass="12902">MRPLSRVCLGYILITRATGSRIRSRRGHCLSISDTRHSITDSTTSLRNILSEVALLLLGFLVHSFPQCYLCGAHGSLFFYFFSAINVLFSYTIKGAIPYCVFDLWCTSNHQYGR</sequence>
<organism evidence="1 2">
    <name type="scientific">Trichoderma longibrachiatum ATCC 18648</name>
    <dbReference type="NCBI Taxonomy" id="983965"/>
    <lineage>
        <taxon>Eukaryota</taxon>
        <taxon>Fungi</taxon>
        <taxon>Dikarya</taxon>
        <taxon>Ascomycota</taxon>
        <taxon>Pezizomycotina</taxon>
        <taxon>Sordariomycetes</taxon>
        <taxon>Hypocreomycetidae</taxon>
        <taxon>Hypocreales</taxon>
        <taxon>Hypocreaceae</taxon>
        <taxon>Trichoderma</taxon>
    </lineage>
</organism>
<dbReference type="AlphaFoldDB" id="A0A2T4C9G8"/>